<gene>
    <name evidence="1" type="ORF">AMORRO_LOCUS16486</name>
</gene>
<dbReference type="EMBL" id="CAJVPV010045513">
    <property type="protein sequence ID" value="CAG8769317.1"/>
    <property type="molecule type" value="Genomic_DNA"/>
</dbReference>
<organism evidence="1 2">
    <name type="scientific">Acaulospora morrowiae</name>
    <dbReference type="NCBI Taxonomy" id="94023"/>
    <lineage>
        <taxon>Eukaryota</taxon>
        <taxon>Fungi</taxon>
        <taxon>Fungi incertae sedis</taxon>
        <taxon>Mucoromycota</taxon>
        <taxon>Glomeromycotina</taxon>
        <taxon>Glomeromycetes</taxon>
        <taxon>Diversisporales</taxon>
        <taxon>Acaulosporaceae</taxon>
        <taxon>Acaulospora</taxon>
    </lineage>
</organism>
<evidence type="ECO:0000313" key="2">
    <source>
        <dbReference type="Proteomes" id="UP000789342"/>
    </source>
</evidence>
<protein>
    <submittedName>
        <fullName evidence="1">17768_t:CDS:1</fullName>
    </submittedName>
</protein>
<dbReference type="Proteomes" id="UP000789342">
    <property type="component" value="Unassembled WGS sequence"/>
</dbReference>
<sequence length="68" mass="7797">MFSTLKRTSSIKDFAFYSLPRATPYKISLVSLDWIRKKDPPIALGHACIKAALRQSFRQSQLMVNDHT</sequence>
<feature type="non-terminal residue" evidence="1">
    <location>
        <position position="68"/>
    </location>
</feature>
<dbReference type="AlphaFoldDB" id="A0A9N9J8B2"/>
<accession>A0A9N9J8B2</accession>
<keyword evidence="2" id="KW-1185">Reference proteome</keyword>
<reference evidence="1" key="1">
    <citation type="submission" date="2021-06" db="EMBL/GenBank/DDBJ databases">
        <authorList>
            <person name="Kallberg Y."/>
            <person name="Tangrot J."/>
            <person name="Rosling A."/>
        </authorList>
    </citation>
    <scope>NUCLEOTIDE SEQUENCE</scope>
    <source>
        <strain evidence="1">CL551</strain>
    </source>
</reference>
<evidence type="ECO:0000313" key="1">
    <source>
        <dbReference type="EMBL" id="CAG8769317.1"/>
    </source>
</evidence>
<proteinExistence type="predicted"/>
<comment type="caution">
    <text evidence="1">The sequence shown here is derived from an EMBL/GenBank/DDBJ whole genome shotgun (WGS) entry which is preliminary data.</text>
</comment>
<name>A0A9N9J8B2_9GLOM</name>
<dbReference type="OrthoDB" id="431409at2759"/>